<accession>A0A0L6JX63</accession>
<dbReference type="Proteomes" id="UP000036923">
    <property type="component" value="Unassembled WGS sequence"/>
</dbReference>
<dbReference type="RefSeq" id="WP_036940122.1">
    <property type="nucleotide sequence ID" value="NZ_JQKC01000010.1"/>
</dbReference>
<dbReference type="EMBL" id="LGTC01000001">
    <property type="protein sequence ID" value="KNY30441.1"/>
    <property type="molecule type" value="Genomic_DNA"/>
</dbReference>
<reference evidence="3" key="1">
    <citation type="submission" date="2015-07" db="EMBL/GenBank/DDBJ databases">
        <title>Near-Complete Genome Sequence of the Cellulolytic Bacterium Bacteroides (Pseudobacteroides) cellulosolvens ATCC 35603.</title>
        <authorList>
            <person name="Dassa B."/>
            <person name="Utturkar S.M."/>
            <person name="Klingeman D.M."/>
            <person name="Hurt R.A."/>
            <person name="Keller M."/>
            <person name="Xu J."/>
            <person name="Reddy Y.H.K."/>
            <person name="Borovok I."/>
            <person name="Grinberg I.R."/>
            <person name="Lamed R."/>
            <person name="Zhivin O."/>
            <person name="Bayer E.A."/>
            <person name="Brown S.D."/>
        </authorList>
    </citation>
    <scope>NUCLEOTIDE SEQUENCE [LARGE SCALE GENOMIC DNA]</scope>
    <source>
        <strain evidence="3">DSM 2933</strain>
    </source>
</reference>
<keyword evidence="1" id="KW-0472">Membrane</keyword>
<evidence type="ECO:0000256" key="1">
    <source>
        <dbReference type="SAM" id="Phobius"/>
    </source>
</evidence>
<sequence length="348" mass="40148">MENNYGYNMIDYNHMQQQNNNSKRTVTFVMSIVFFSIGFLMFLCGEFIYIAGNAIPFVPEGIAHTAAKLIGSSIIFLIPLFIILRSKSINIRANGLLVLSILFILAQGAMVINEFGSVLHSSSINKSTDYALKLISNRLITDIKIEDTIYPDKKYGKNGEILAGISIKYNDYLNERKSWNKALDDFNKLCESFNQKSYSDKKLLSKAKKDFTSFKAKTDKLINVHEEFFTYLDTASKQIIFLRNYESGNLEKLKKCAQSEREYTQTQIDNINQVCELSLSFVELFERLDGHFIVKGNNVLFYDQKDVETFNKIANELDTLTKDQKTWKSEYTKKRKSLYNYLNNITEN</sequence>
<evidence type="ECO:0000313" key="3">
    <source>
        <dbReference type="Proteomes" id="UP000036923"/>
    </source>
</evidence>
<feature type="transmembrane region" description="Helical" evidence="1">
    <location>
        <begin position="62"/>
        <end position="84"/>
    </location>
</feature>
<name>A0A0L6JX63_9FIRM</name>
<keyword evidence="1" id="KW-1133">Transmembrane helix</keyword>
<feature type="transmembrane region" description="Helical" evidence="1">
    <location>
        <begin position="96"/>
        <end position="116"/>
    </location>
</feature>
<evidence type="ECO:0000313" key="2">
    <source>
        <dbReference type="EMBL" id="KNY30441.1"/>
    </source>
</evidence>
<gene>
    <name evidence="2" type="ORF">Bccel_5721</name>
</gene>
<dbReference type="AlphaFoldDB" id="A0A0L6JX63"/>
<dbReference type="STRING" id="398512.Bccel_5721"/>
<comment type="caution">
    <text evidence="2">The sequence shown here is derived from an EMBL/GenBank/DDBJ whole genome shotgun (WGS) entry which is preliminary data.</text>
</comment>
<protein>
    <submittedName>
        <fullName evidence="2">Uncharacterized protein</fullName>
    </submittedName>
</protein>
<feature type="transmembrane region" description="Helical" evidence="1">
    <location>
        <begin position="25"/>
        <end position="50"/>
    </location>
</feature>
<keyword evidence="1" id="KW-0812">Transmembrane</keyword>
<organism evidence="2 3">
    <name type="scientific">Pseudobacteroides cellulosolvens ATCC 35603 = DSM 2933</name>
    <dbReference type="NCBI Taxonomy" id="398512"/>
    <lineage>
        <taxon>Bacteria</taxon>
        <taxon>Bacillati</taxon>
        <taxon>Bacillota</taxon>
        <taxon>Clostridia</taxon>
        <taxon>Eubacteriales</taxon>
        <taxon>Oscillospiraceae</taxon>
        <taxon>Pseudobacteroides</taxon>
    </lineage>
</organism>
<proteinExistence type="predicted"/>
<keyword evidence="3" id="KW-1185">Reference proteome</keyword>